<sequence length="74" mass="8654">MRDLVCNWRARVLPQWPCGLLPQRLRKRLEIHSHDGFCDFFHSRLKAPADTLPRRLRLQGGKATSDLDRACFPL</sequence>
<organism evidence="1 2">
    <name type="scientific">Ancylostoma ceylanicum</name>
    <dbReference type="NCBI Taxonomy" id="53326"/>
    <lineage>
        <taxon>Eukaryota</taxon>
        <taxon>Metazoa</taxon>
        <taxon>Ecdysozoa</taxon>
        <taxon>Nematoda</taxon>
        <taxon>Chromadorea</taxon>
        <taxon>Rhabditida</taxon>
        <taxon>Rhabditina</taxon>
        <taxon>Rhabditomorpha</taxon>
        <taxon>Strongyloidea</taxon>
        <taxon>Ancylostomatidae</taxon>
        <taxon>Ancylostomatinae</taxon>
        <taxon>Ancylostoma</taxon>
    </lineage>
</organism>
<dbReference type="Proteomes" id="UP000024635">
    <property type="component" value="Unassembled WGS sequence"/>
</dbReference>
<protein>
    <submittedName>
        <fullName evidence="1">Uncharacterized protein</fullName>
    </submittedName>
</protein>
<reference evidence="2" key="1">
    <citation type="journal article" date="2015" name="Nat. Genet.">
        <title>The genome and transcriptome of the zoonotic hookworm Ancylostoma ceylanicum identify infection-specific gene families.</title>
        <authorList>
            <person name="Schwarz E.M."/>
            <person name="Hu Y."/>
            <person name="Antoshechkin I."/>
            <person name="Miller M.M."/>
            <person name="Sternberg P.W."/>
            <person name="Aroian R.V."/>
        </authorList>
    </citation>
    <scope>NUCLEOTIDE SEQUENCE</scope>
    <source>
        <strain evidence="2">HY135</strain>
    </source>
</reference>
<name>A0A016TZI0_9BILA</name>
<dbReference type="AlphaFoldDB" id="A0A016TZI0"/>
<evidence type="ECO:0000313" key="1">
    <source>
        <dbReference type="EMBL" id="EYC08464.1"/>
    </source>
</evidence>
<gene>
    <name evidence="1" type="primary">Acey_s0066.g3781</name>
    <name evidence="1" type="ORF">Y032_0066g3781</name>
</gene>
<proteinExistence type="predicted"/>
<accession>A0A016TZI0</accession>
<keyword evidence="2" id="KW-1185">Reference proteome</keyword>
<evidence type="ECO:0000313" key="2">
    <source>
        <dbReference type="Proteomes" id="UP000024635"/>
    </source>
</evidence>
<dbReference type="EMBL" id="JARK01001402">
    <property type="protein sequence ID" value="EYC08464.1"/>
    <property type="molecule type" value="Genomic_DNA"/>
</dbReference>
<comment type="caution">
    <text evidence="1">The sequence shown here is derived from an EMBL/GenBank/DDBJ whole genome shotgun (WGS) entry which is preliminary data.</text>
</comment>